<comment type="similarity">
    <text evidence="1 2">Belongs to the anti-sigma-factor antagonist family.</text>
</comment>
<dbReference type="InterPro" id="IPR003658">
    <property type="entry name" value="Anti-sigma_ant"/>
</dbReference>
<accession>A0A7W7W8Y5</accession>
<dbReference type="Gene3D" id="3.30.750.24">
    <property type="entry name" value="STAS domain"/>
    <property type="match status" value="1"/>
</dbReference>
<reference evidence="4 5" key="1">
    <citation type="submission" date="2020-08" db="EMBL/GenBank/DDBJ databases">
        <title>Sequencing the genomes of 1000 actinobacteria strains.</title>
        <authorList>
            <person name="Klenk H.-P."/>
        </authorList>
    </citation>
    <scope>NUCLEOTIDE SEQUENCE [LARGE SCALE GENOMIC DNA]</scope>
    <source>
        <strain evidence="4 5">DSM 43023</strain>
    </source>
</reference>
<evidence type="ECO:0000256" key="2">
    <source>
        <dbReference type="RuleBase" id="RU003749"/>
    </source>
</evidence>
<dbReference type="PANTHER" id="PTHR33495">
    <property type="entry name" value="ANTI-SIGMA FACTOR ANTAGONIST TM_1081-RELATED-RELATED"/>
    <property type="match status" value="1"/>
</dbReference>
<dbReference type="CDD" id="cd07043">
    <property type="entry name" value="STAS_anti-anti-sigma_factors"/>
    <property type="match status" value="1"/>
</dbReference>
<keyword evidence="5" id="KW-1185">Reference proteome</keyword>
<dbReference type="PROSITE" id="PS50801">
    <property type="entry name" value="STAS"/>
    <property type="match status" value="1"/>
</dbReference>
<dbReference type="RefSeq" id="WP_184754627.1">
    <property type="nucleotide sequence ID" value="NZ_BAABEK010000048.1"/>
</dbReference>
<dbReference type="Proteomes" id="UP000534286">
    <property type="component" value="Unassembled WGS sequence"/>
</dbReference>
<evidence type="ECO:0000259" key="3">
    <source>
        <dbReference type="PROSITE" id="PS50801"/>
    </source>
</evidence>
<comment type="caution">
    <text evidence="4">The sequence shown here is derived from an EMBL/GenBank/DDBJ whole genome shotgun (WGS) entry which is preliminary data.</text>
</comment>
<dbReference type="AlphaFoldDB" id="A0A7W7W8Y5"/>
<organism evidence="4 5">
    <name type="scientific">Streptosporangium album</name>
    <dbReference type="NCBI Taxonomy" id="47479"/>
    <lineage>
        <taxon>Bacteria</taxon>
        <taxon>Bacillati</taxon>
        <taxon>Actinomycetota</taxon>
        <taxon>Actinomycetes</taxon>
        <taxon>Streptosporangiales</taxon>
        <taxon>Streptosporangiaceae</taxon>
        <taxon>Streptosporangium</taxon>
    </lineage>
</organism>
<evidence type="ECO:0000313" key="5">
    <source>
        <dbReference type="Proteomes" id="UP000534286"/>
    </source>
</evidence>
<dbReference type="NCBIfam" id="TIGR00377">
    <property type="entry name" value="ant_ant_sig"/>
    <property type="match status" value="1"/>
</dbReference>
<sequence>MSTAVHVTAVSDDTLEDVCMLALAGELDYTNAERFQHDLQESIGSEPCDLIIDLSDLTFCDSTGIQVFLAVRKLVHDRGRIIVLARLHPRLERLFHLTGLTSAFSVQSTVDDAVELLRSRQSS</sequence>
<dbReference type="Pfam" id="PF01740">
    <property type="entry name" value="STAS"/>
    <property type="match status" value="1"/>
</dbReference>
<dbReference type="PANTHER" id="PTHR33495:SF2">
    <property type="entry name" value="ANTI-SIGMA FACTOR ANTAGONIST TM_1081-RELATED"/>
    <property type="match status" value="1"/>
</dbReference>
<name>A0A7W7W8Y5_9ACTN</name>
<proteinExistence type="inferred from homology"/>
<gene>
    <name evidence="4" type="ORF">FHR32_002763</name>
</gene>
<dbReference type="GO" id="GO:0043856">
    <property type="term" value="F:anti-sigma factor antagonist activity"/>
    <property type="evidence" value="ECO:0007669"/>
    <property type="project" value="InterPro"/>
</dbReference>
<evidence type="ECO:0000313" key="4">
    <source>
        <dbReference type="EMBL" id="MBB4938458.1"/>
    </source>
</evidence>
<dbReference type="EMBL" id="JACHJU010000001">
    <property type="protein sequence ID" value="MBB4938458.1"/>
    <property type="molecule type" value="Genomic_DNA"/>
</dbReference>
<dbReference type="SUPFAM" id="SSF52091">
    <property type="entry name" value="SpoIIaa-like"/>
    <property type="match status" value="1"/>
</dbReference>
<dbReference type="InterPro" id="IPR002645">
    <property type="entry name" value="STAS_dom"/>
</dbReference>
<protein>
    <recommendedName>
        <fullName evidence="2">Anti-sigma factor antagonist</fullName>
    </recommendedName>
</protein>
<evidence type="ECO:0000256" key="1">
    <source>
        <dbReference type="ARBA" id="ARBA00009013"/>
    </source>
</evidence>
<feature type="domain" description="STAS" evidence="3">
    <location>
        <begin position="8"/>
        <end position="117"/>
    </location>
</feature>
<dbReference type="InterPro" id="IPR036513">
    <property type="entry name" value="STAS_dom_sf"/>
</dbReference>